<feature type="domain" description="FAS1" evidence="12">
    <location>
        <begin position="361"/>
        <end position="491"/>
    </location>
</feature>
<feature type="compositionally biased region" description="Low complexity" evidence="10">
    <location>
        <begin position="546"/>
        <end position="555"/>
    </location>
</feature>
<dbReference type="SUPFAM" id="SSF82153">
    <property type="entry name" value="FAS1 domain"/>
    <property type="match status" value="2"/>
</dbReference>
<feature type="compositionally biased region" description="Polar residues" evidence="10">
    <location>
        <begin position="489"/>
        <end position="542"/>
    </location>
</feature>
<reference evidence="13" key="1">
    <citation type="submission" date="2018-08" db="EMBL/GenBank/DDBJ databases">
        <authorList>
            <person name="Guldener U."/>
        </authorList>
    </citation>
    <scope>NUCLEOTIDE SEQUENCE</scope>
    <source>
        <strain evidence="13">UB2</strain>
    </source>
</reference>
<dbReference type="GO" id="GO:0005784">
    <property type="term" value="C:Sec61 translocon complex"/>
    <property type="evidence" value="ECO:0007669"/>
    <property type="project" value="InterPro"/>
</dbReference>
<keyword evidence="14" id="KW-1185">Reference proteome</keyword>
<dbReference type="Gene3D" id="2.30.180.10">
    <property type="entry name" value="FAS1 domain"/>
    <property type="match status" value="2"/>
</dbReference>
<protein>
    <recommendedName>
        <fullName evidence="12">FAS1 domain-containing protein</fullName>
    </recommendedName>
</protein>
<dbReference type="PANTHER" id="PTHR13509">
    <property type="entry name" value="SEC61 SUBUNIT BETA"/>
    <property type="match status" value="1"/>
</dbReference>
<dbReference type="Pfam" id="PF02469">
    <property type="entry name" value="Fasciclin"/>
    <property type="match status" value="1"/>
</dbReference>
<dbReference type="Pfam" id="PF03911">
    <property type="entry name" value="Sec61_beta"/>
    <property type="match status" value="1"/>
</dbReference>
<evidence type="ECO:0000256" key="6">
    <source>
        <dbReference type="ARBA" id="ARBA00022927"/>
    </source>
</evidence>
<feature type="domain" description="FAS1" evidence="12">
    <location>
        <begin position="211"/>
        <end position="358"/>
    </location>
</feature>
<name>A0A8H8QLF6_9BASI</name>
<keyword evidence="9 11" id="KW-0472">Membrane</keyword>
<evidence type="ECO:0000313" key="13">
    <source>
        <dbReference type="EMBL" id="SYW76697.1"/>
    </source>
</evidence>
<proteinExistence type="inferred from homology"/>
<dbReference type="GO" id="GO:0006886">
    <property type="term" value="P:intracellular protein transport"/>
    <property type="evidence" value="ECO:0007669"/>
    <property type="project" value="InterPro"/>
</dbReference>
<evidence type="ECO:0000256" key="7">
    <source>
        <dbReference type="ARBA" id="ARBA00022989"/>
    </source>
</evidence>
<keyword evidence="4 11" id="KW-0812">Transmembrane</keyword>
<evidence type="ECO:0000256" key="8">
    <source>
        <dbReference type="ARBA" id="ARBA00023010"/>
    </source>
</evidence>
<keyword evidence="6" id="KW-0653">Protein transport</keyword>
<evidence type="ECO:0000256" key="4">
    <source>
        <dbReference type="ARBA" id="ARBA00022692"/>
    </source>
</evidence>
<keyword evidence="3" id="KW-0813">Transport</keyword>
<feature type="transmembrane region" description="Helical" evidence="11">
    <location>
        <begin position="64"/>
        <end position="83"/>
    </location>
</feature>
<feature type="region of interest" description="Disordered" evidence="10">
    <location>
        <begin position="94"/>
        <end position="121"/>
    </location>
</feature>
<evidence type="ECO:0000256" key="2">
    <source>
        <dbReference type="ARBA" id="ARBA00006103"/>
    </source>
</evidence>
<evidence type="ECO:0000256" key="1">
    <source>
        <dbReference type="ARBA" id="ARBA00004389"/>
    </source>
</evidence>
<dbReference type="InterPro" id="IPR036378">
    <property type="entry name" value="FAS1_dom_sf"/>
</dbReference>
<dbReference type="InterPro" id="IPR000782">
    <property type="entry name" value="FAS1_domain"/>
</dbReference>
<dbReference type="Proteomes" id="UP000658997">
    <property type="component" value="Unassembled WGS sequence"/>
</dbReference>
<evidence type="ECO:0000313" key="14">
    <source>
        <dbReference type="Proteomes" id="UP000658997"/>
    </source>
</evidence>
<keyword evidence="8" id="KW-0811">Translocation</keyword>
<dbReference type="AlphaFoldDB" id="A0A8H8QLF6"/>
<dbReference type="EMBL" id="ULHB01000020">
    <property type="protein sequence ID" value="SYW76697.1"/>
    <property type="molecule type" value="Genomic_DNA"/>
</dbReference>
<sequence>MVTSGAQPNLAALASKNSQTIRRRAAQQAAAKPNSTRAAGAGGSSSTMMRLYTDDSKGLSVDPVVVLVLSIAFVFSVVLLHIIGKFMRWFSNTSGQDDDADKSPSGCDDAPERARSGDQGHVSALKGCTKKQLTAASSFSYIDGCPSWRLPASASDPSLARRSPVSSSPISIGPPQPATMKFAFTVSALLALAASSQATDFQNLQLRQGGDANAILQGLRDNNLTAFANVLSQHPAVTERILADNSEKLLLAPTDEAISKLPSWVTSNSSRLEATLLNHVLRGNFDTNNLNSYPLHTIGHSLLNSSEFSQLPGGAGQAVALSKSGDNRFVAEAVNNGSFAGESKKFDTLTIQPIKQAIAVPGTVTETLRFLGYTGISTLLANVQNGALARTIDSMPGVTLFVPSNDAIQKFVATQPNPTDIPTVLGQHIVASRVLYSPLLIDQGAMISSSGHDIVFDNNAGTVKVGNFTAKILQTDIIAQQGSLSGPVNGKNAITSQGNNVPAVQQGSGANNRSANDNTDTAGTGQNESAICNGTNGNNSGALQAGTSSNGNGSNIGHHNQNDAVASVRSSSLVGSAVLLSSVLAIAL</sequence>
<evidence type="ECO:0000259" key="12">
    <source>
        <dbReference type="PROSITE" id="PS50213"/>
    </source>
</evidence>
<evidence type="ECO:0000256" key="3">
    <source>
        <dbReference type="ARBA" id="ARBA00022448"/>
    </source>
</evidence>
<evidence type="ECO:0000256" key="5">
    <source>
        <dbReference type="ARBA" id="ARBA00022824"/>
    </source>
</evidence>
<keyword evidence="5" id="KW-0256">Endoplasmic reticulum</keyword>
<dbReference type="PROSITE" id="PS50213">
    <property type="entry name" value="FAS1"/>
    <property type="match status" value="2"/>
</dbReference>
<dbReference type="InterPro" id="IPR030671">
    <property type="entry name" value="Sec61-beta/Sbh"/>
</dbReference>
<keyword evidence="7 11" id="KW-1133">Transmembrane helix</keyword>
<evidence type="ECO:0000256" key="11">
    <source>
        <dbReference type="SAM" id="Phobius"/>
    </source>
</evidence>
<comment type="subcellular location">
    <subcellularLocation>
        <location evidence="1">Endoplasmic reticulum membrane</location>
        <topology evidence="1">Single-pass membrane protein</topology>
    </subcellularLocation>
</comment>
<comment type="caution">
    <text evidence="13">The sequence shown here is derived from an EMBL/GenBank/DDBJ whole genome shotgun (WGS) entry which is preliminary data.</text>
</comment>
<accession>A0A8H8QLF6</accession>
<gene>
    <name evidence="13" type="ORF">UBRO2_01534</name>
</gene>
<feature type="region of interest" description="Disordered" evidence="10">
    <location>
        <begin position="22"/>
        <end position="46"/>
    </location>
</feature>
<feature type="region of interest" description="Disordered" evidence="10">
    <location>
        <begin position="489"/>
        <end position="560"/>
    </location>
</feature>
<dbReference type="InterPro" id="IPR016482">
    <property type="entry name" value="SecG/Sec61-beta/Sbh"/>
</dbReference>
<evidence type="ECO:0000256" key="10">
    <source>
        <dbReference type="SAM" id="MobiDB-lite"/>
    </source>
</evidence>
<comment type="similarity">
    <text evidence="2">Belongs to the SEC61-beta family.</text>
</comment>
<evidence type="ECO:0000256" key="9">
    <source>
        <dbReference type="ARBA" id="ARBA00023136"/>
    </source>
</evidence>
<organism evidence="13 14">
    <name type="scientific">Ustilago bromivora</name>
    <dbReference type="NCBI Taxonomy" id="307758"/>
    <lineage>
        <taxon>Eukaryota</taxon>
        <taxon>Fungi</taxon>
        <taxon>Dikarya</taxon>
        <taxon>Basidiomycota</taxon>
        <taxon>Ustilaginomycotina</taxon>
        <taxon>Ustilaginomycetes</taxon>
        <taxon>Ustilaginales</taxon>
        <taxon>Ustilaginaceae</taxon>
        <taxon>Ustilago</taxon>
    </lineage>
</organism>